<evidence type="ECO:0000313" key="2">
    <source>
        <dbReference type="Proteomes" id="UP000000851"/>
    </source>
</evidence>
<dbReference type="Pfam" id="PF19384">
    <property type="entry name" value="DUF5959"/>
    <property type="match status" value="1"/>
</dbReference>
<dbReference type="InParanoid" id="C7PXX2"/>
<accession>C7PXX2</accession>
<dbReference type="KEGG" id="cai:Caci_4570"/>
<dbReference type="HOGENOM" id="CLU_142296_0_0_11"/>
<organism evidence="1 2">
    <name type="scientific">Catenulispora acidiphila (strain DSM 44928 / JCM 14897 / NBRC 102108 / NRRL B-24433 / ID139908)</name>
    <dbReference type="NCBI Taxonomy" id="479433"/>
    <lineage>
        <taxon>Bacteria</taxon>
        <taxon>Bacillati</taxon>
        <taxon>Actinomycetota</taxon>
        <taxon>Actinomycetes</taxon>
        <taxon>Catenulisporales</taxon>
        <taxon>Catenulisporaceae</taxon>
        <taxon>Catenulispora</taxon>
    </lineage>
</organism>
<keyword evidence="2" id="KW-1185">Reference proteome</keyword>
<name>C7PXX2_CATAD</name>
<evidence type="ECO:0000313" key="1">
    <source>
        <dbReference type="EMBL" id="ACU73432.1"/>
    </source>
</evidence>
<sequence>MREAERGGGATMGDPAGSIDLIDLAGTAGERCVVRVTGRFEPGVLTGHDILRATLIVSSDKVRDATTLFLLPSDLAEWQSALDGGLGAGSTAVIAGDRGPGIELRVQRNRRVAVRVHETDRFDIVMKVPIRPEWVSDLRQRLARVHQTWPREVLTSSPDVYEWSPDRQR</sequence>
<gene>
    <name evidence="1" type="ordered locus">Caci_4570</name>
</gene>
<dbReference type="Proteomes" id="UP000000851">
    <property type="component" value="Chromosome"/>
</dbReference>
<reference evidence="1 2" key="1">
    <citation type="journal article" date="2009" name="Stand. Genomic Sci.">
        <title>Complete genome sequence of Catenulispora acidiphila type strain (ID 139908).</title>
        <authorList>
            <person name="Copeland A."/>
            <person name="Lapidus A."/>
            <person name="Glavina Del Rio T."/>
            <person name="Nolan M."/>
            <person name="Lucas S."/>
            <person name="Chen F."/>
            <person name="Tice H."/>
            <person name="Cheng J.F."/>
            <person name="Bruce D."/>
            <person name="Goodwin L."/>
            <person name="Pitluck S."/>
            <person name="Mikhailova N."/>
            <person name="Pati A."/>
            <person name="Ivanova N."/>
            <person name="Mavromatis K."/>
            <person name="Chen A."/>
            <person name="Palaniappan K."/>
            <person name="Chain P."/>
            <person name="Land M."/>
            <person name="Hauser L."/>
            <person name="Chang Y.J."/>
            <person name="Jeffries C.D."/>
            <person name="Chertkov O."/>
            <person name="Brettin T."/>
            <person name="Detter J.C."/>
            <person name="Han C."/>
            <person name="Ali Z."/>
            <person name="Tindall B.J."/>
            <person name="Goker M."/>
            <person name="Bristow J."/>
            <person name="Eisen J.A."/>
            <person name="Markowitz V."/>
            <person name="Hugenholtz P."/>
            <person name="Kyrpides N.C."/>
            <person name="Klenk H.P."/>
        </authorList>
    </citation>
    <scope>NUCLEOTIDE SEQUENCE [LARGE SCALE GENOMIC DNA]</scope>
    <source>
        <strain evidence="2">DSM 44928 / JCM 14897 / NBRC 102108 / NRRL B-24433 / ID139908</strain>
    </source>
</reference>
<dbReference type="STRING" id="479433.Caci_4570"/>
<protein>
    <submittedName>
        <fullName evidence="1">Uncharacterized protein</fullName>
    </submittedName>
</protein>
<proteinExistence type="predicted"/>
<dbReference type="InterPro" id="IPR046003">
    <property type="entry name" value="DUF5959"/>
</dbReference>
<dbReference type="AlphaFoldDB" id="C7PXX2"/>
<dbReference type="eggNOG" id="ENOG503494T">
    <property type="taxonomic scope" value="Bacteria"/>
</dbReference>
<dbReference type="EMBL" id="CP001700">
    <property type="protein sequence ID" value="ACU73432.1"/>
    <property type="molecule type" value="Genomic_DNA"/>
</dbReference>